<dbReference type="PANTHER" id="PTHR36437">
    <property type="entry name" value="GLYOXALASE/BLEOMYCIN RESISTANCE PROTEIN/DIOXYGENASE"/>
    <property type="match status" value="1"/>
</dbReference>
<dbReference type="SUPFAM" id="SSF54593">
    <property type="entry name" value="Glyoxalase/Bleomycin resistance protein/Dihydroxybiphenyl dioxygenase"/>
    <property type="match status" value="1"/>
</dbReference>
<sequence>MATPSIASIESELSQSGHLYLANDYSITAILHSATTPTTKPATPSDTQQEELLEQSPRNRAGPSSNSDLSTSPEVHNATDASIDVPFFPEDALTYISSPSVSSSDESWQEFLQPADQQNGIPIDPVILTNNGPWEAEDERQHIHADVDAVISQTICQYPDLPPLLRDTRAENRNSNAYPEAQEGSSRSDGPPHNQSHAQISADNNPEAHILLDTLIFERAGRWPFQTSTISVPQAHVTNQQAMPHLAHVSLVVHDYDEALAFYVNRLGFTLVEDNHEPNKRWVVIRPPGALPDATTILLARASTPEQLAVIGNQTGGRVFLFLETDNFQRDYDRFTENGVEWLIRRISGRLAPGYSDLAVSKQDKQRRYPASAAIENQPFELSMKLKTSRSIAGQPRTTLEVPDGNLPSAEVASHPTVLRDLTIGVRHEEDLKGHLALFLPDCSLVSGDYPFLTLQTVCSYTKMRHPESYRVAGIEGSKENPILIDPEDVSLSEEATEICTSQESFDGSPENPIWILDEASVCESLESQTEDNAAVRCPNSLLLDPVGTPKENMEEPQSESECVVGMECSLAEMRAAITIAFDSSELPVYYFEESRLCESPESDWQGTTPVGSPHISTVNSISIPEGSVEVEAQTDHGIVMDSALPQTESAARPASRSSGLLIREPEVPTLVDVSVQTETPLREERRYVHASTQTTPHHMAAQSENGTLKGLKADNNPRKRKHESAIPESVPAVEDESPILGFIGRETSLRSGERSDQYGCISALLRRLYIPGTQVYGWLCLAGLKILPEEVGDMGVTLKEGVQTGRDPDFTMEIGSLIEYYQLRSLIWSWLAENASFTGKDH</sequence>
<evidence type="ECO:0000313" key="4">
    <source>
        <dbReference type="Proteomes" id="UP000653565"/>
    </source>
</evidence>
<evidence type="ECO:0000259" key="2">
    <source>
        <dbReference type="PROSITE" id="PS51819"/>
    </source>
</evidence>
<keyword evidence="4" id="KW-1185">Reference proteome</keyword>
<gene>
    <name evidence="3" type="ORF">CNMCM6805_001911</name>
</gene>
<dbReference type="AlphaFoldDB" id="A0A8H4M583"/>
<dbReference type="PROSITE" id="PS51819">
    <property type="entry name" value="VOC"/>
    <property type="match status" value="1"/>
</dbReference>
<feature type="region of interest" description="Disordered" evidence="1">
    <location>
        <begin position="36"/>
        <end position="76"/>
    </location>
</feature>
<dbReference type="PANTHER" id="PTHR36437:SF2">
    <property type="entry name" value="GLYOXALASE_BLEOMYCIN RESISTANCE PROTEIN_DIOXYGENASE"/>
    <property type="match status" value="1"/>
</dbReference>
<evidence type="ECO:0000256" key="1">
    <source>
        <dbReference type="SAM" id="MobiDB-lite"/>
    </source>
</evidence>
<dbReference type="InterPro" id="IPR037523">
    <property type="entry name" value="VOC_core"/>
</dbReference>
<protein>
    <recommendedName>
        <fullName evidence="2">VOC domain-containing protein</fullName>
    </recommendedName>
</protein>
<feature type="domain" description="VOC" evidence="2">
    <location>
        <begin position="245"/>
        <end position="380"/>
    </location>
</feature>
<proteinExistence type="predicted"/>
<feature type="compositionally biased region" description="Polar residues" evidence="1">
    <location>
        <begin position="56"/>
        <end position="74"/>
    </location>
</feature>
<accession>A0A8H4M583</accession>
<dbReference type="Pfam" id="PF00903">
    <property type="entry name" value="Glyoxalase"/>
    <property type="match status" value="1"/>
</dbReference>
<organism evidence="3 4">
    <name type="scientific">Aspergillus fumigatiaffinis</name>
    <dbReference type="NCBI Taxonomy" id="340414"/>
    <lineage>
        <taxon>Eukaryota</taxon>
        <taxon>Fungi</taxon>
        <taxon>Dikarya</taxon>
        <taxon>Ascomycota</taxon>
        <taxon>Pezizomycotina</taxon>
        <taxon>Eurotiomycetes</taxon>
        <taxon>Eurotiomycetidae</taxon>
        <taxon>Eurotiales</taxon>
        <taxon>Aspergillaceae</taxon>
        <taxon>Aspergillus</taxon>
        <taxon>Aspergillus subgen. Fumigati</taxon>
    </lineage>
</organism>
<reference evidence="3" key="2">
    <citation type="submission" date="2020-04" db="EMBL/GenBank/DDBJ databases">
        <authorList>
            <person name="Santos R.A.C."/>
            <person name="Steenwyk J.L."/>
            <person name="Rivero-Menendez O."/>
            <person name="Mead M.E."/>
            <person name="Silva L.P."/>
            <person name="Bastos R.W."/>
            <person name="Alastruey-Izquierdo A."/>
            <person name="Goldman G.H."/>
            <person name="Rokas A."/>
        </authorList>
    </citation>
    <scope>NUCLEOTIDE SEQUENCE</scope>
    <source>
        <strain evidence="3">CNM-CM6805</strain>
    </source>
</reference>
<feature type="region of interest" description="Disordered" evidence="1">
    <location>
        <begin position="691"/>
        <end position="732"/>
    </location>
</feature>
<feature type="compositionally biased region" description="Polar residues" evidence="1">
    <location>
        <begin position="691"/>
        <end position="707"/>
    </location>
</feature>
<feature type="region of interest" description="Disordered" evidence="1">
    <location>
        <begin position="176"/>
        <end position="204"/>
    </location>
</feature>
<name>A0A8H4M583_9EURO</name>
<dbReference type="EMBL" id="JAAAPX010000145">
    <property type="protein sequence ID" value="KAF4228728.1"/>
    <property type="molecule type" value="Genomic_DNA"/>
</dbReference>
<dbReference type="InterPro" id="IPR029068">
    <property type="entry name" value="Glyas_Bleomycin-R_OHBP_Dase"/>
</dbReference>
<comment type="caution">
    <text evidence="3">The sequence shown here is derived from an EMBL/GenBank/DDBJ whole genome shotgun (WGS) entry which is preliminary data.</text>
</comment>
<dbReference type="Gene3D" id="3.10.180.10">
    <property type="entry name" value="2,3-Dihydroxybiphenyl 1,2-Dioxygenase, domain 1"/>
    <property type="match status" value="1"/>
</dbReference>
<evidence type="ECO:0000313" key="3">
    <source>
        <dbReference type="EMBL" id="KAF4228728.1"/>
    </source>
</evidence>
<reference evidence="3" key="1">
    <citation type="journal article" date="2020" name="bioRxiv">
        <title>Genomic and phenotypic heterogeneity of clinical isolates of the human pathogens Aspergillus fumigatus, Aspergillus lentulus and Aspergillus fumigatiaffinis.</title>
        <authorList>
            <person name="dos Santos R.A.C."/>
            <person name="Steenwyk J.L."/>
            <person name="Rivero-Menendez O."/>
            <person name="Mead M.E."/>
            <person name="Silva L.P."/>
            <person name="Bastos R.W."/>
            <person name="Alastruey-Izquierdo A."/>
            <person name="Goldman G.H."/>
            <person name="Rokas A."/>
        </authorList>
    </citation>
    <scope>NUCLEOTIDE SEQUENCE</scope>
    <source>
        <strain evidence="3">CNM-CM6805</strain>
    </source>
</reference>
<dbReference type="InterPro" id="IPR004360">
    <property type="entry name" value="Glyas_Fos-R_dOase_dom"/>
</dbReference>
<dbReference type="Proteomes" id="UP000653565">
    <property type="component" value="Unassembled WGS sequence"/>
</dbReference>